<gene>
    <name evidence="1" type="ORF">JHL16_30050</name>
</gene>
<evidence type="ECO:0000313" key="2">
    <source>
        <dbReference type="Proteomes" id="UP000616151"/>
    </source>
</evidence>
<protein>
    <submittedName>
        <fullName evidence="1">Helix-turn-helix domain-containing protein</fullName>
    </submittedName>
</protein>
<reference evidence="1" key="1">
    <citation type="submission" date="2021-01" db="EMBL/GenBank/DDBJ databases">
        <authorList>
            <person name="Sun Q."/>
        </authorList>
    </citation>
    <scope>NUCLEOTIDE SEQUENCE</scope>
    <source>
        <strain evidence="1">YIM B02566</strain>
    </source>
</reference>
<sequence>MTLEDDTKDKKPRVQTAARTISVLLAVAQSASGLKAMEISQKVGLPRQVTYHLLHTLCMTGILRRNDRNFYVLGLSAATIADGFRRQLAPPEHLAPRVRAAVAATGETSYAGGWIDGRIAVLATARGKSPVQAAEVPHGYSEHAHARAAGKLLLALASPERRTEYLDGTALVALTANTITSRERLDTELQQIAQQGYALDNEEFWDGLCCLAVPLEGPHSGFALGISVPTERFHANFDKYLAALRKVSCIGADAEAFA</sequence>
<evidence type="ECO:0000313" key="1">
    <source>
        <dbReference type="EMBL" id="MBK1870646.1"/>
    </source>
</evidence>
<keyword evidence="2" id="KW-1185">Reference proteome</keyword>
<dbReference type="EMBL" id="JAENHL010000008">
    <property type="protein sequence ID" value="MBK1870646.1"/>
    <property type="molecule type" value="Genomic_DNA"/>
</dbReference>
<name>A0ACC5RD77_9HYPH</name>
<dbReference type="Proteomes" id="UP000616151">
    <property type="component" value="Unassembled WGS sequence"/>
</dbReference>
<organism evidence="1 2">
    <name type="scientific">Taklimakanibacter albus</name>
    <dbReference type="NCBI Taxonomy" id="2800327"/>
    <lineage>
        <taxon>Bacteria</taxon>
        <taxon>Pseudomonadati</taxon>
        <taxon>Pseudomonadota</taxon>
        <taxon>Alphaproteobacteria</taxon>
        <taxon>Hyphomicrobiales</taxon>
        <taxon>Aestuariivirgaceae</taxon>
        <taxon>Taklimakanibacter</taxon>
    </lineage>
</organism>
<comment type="caution">
    <text evidence="1">The sequence shown here is derived from an EMBL/GenBank/DDBJ whole genome shotgun (WGS) entry which is preliminary data.</text>
</comment>
<accession>A0ACC5RD77</accession>
<proteinExistence type="predicted"/>